<protein>
    <recommendedName>
        <fullName evidence="10">DNA integrity scanning protein DisA</fullName>
    </recommendedName>
    <alternativeName>
        <fullName evidence="10">Cyclic di-AMP synthase</fullName>
        <shortName evidence="10">c-di-AMP synthase</shortName>
    </alternativeName>
    <alternativeName>
        <fullName evidence="10">Diadenylate cyclase</fullName>
        <ecNumber evidence="10">2.7.7.85</ecNumber>
    </alternativeName>
</protein>
<dbReference type="HAMAP" id="MF_01438">
    <property type="entry name" value="DisA"/>
    <property type="match status" value="1"/>
</dbReference>
<dbReference type="InterPro" id="IPR003390">
    <property type="entry name" value="DNA_integrity_scan_DisA_N"/>
</dbReference>
<comment type="catalytic activity">
    <reaction evidence="1 10">
        <text>2 ATP = 3',3'-c-di-AMP + 2 diphosphate</text>
        <dbReference type="Rhea" id="RHEA:35655"/>
        <dbReference type="ChEBI" id="CHEBI:30616"/>
        <dbReference type="ChEBI" id="CHEBI:33019"/>
        <dbReference type="ChEBI" id="CHEBI:71500"/>
        <dbReference type="EC" id="2.7.7.85"/>
    </reaction>
</comment>
<keyword evidence="3 10" id="KW-0548">Nucleotidyltransferase</keyword>
<evidence type="ECO:0000313" key="13">
    <source>
        <dbReference type="EMBL" id="HIT76461.1"/>
    </source>
</evidence>
<reference evidence="13" key="1">
    <citation type="submission" date="2020-10" db="EMBL/GenBank/DDBJ databases">
        <authorList>
            <person name="Gilroy R."/>
        </authorList>
    </citation>
    <scope>NUCLEOTIDE SEQUENCE</scope>
    <source>
        <strain evidence="13">ChiGjej1B1-24693</strain>
    </source>
</reference>
<dbReference type="InterPro" id="IPR018906">
    <property type="entry name" value="DNA_integrity_scan_DisA_link"/>
</dbReference>
<dbReference type="SUPFAM" id="SSF143597">
    <property type="entry name" value="YojJ-like"/>
    <property type="match status" value="1"/>
</dbReference>
<dbReference type="GO" id="GO:0004016">
    <property type="term" value="F:adenylate cyclase activity"/>
    <property type="evidence" value="ECO:0007669"/>
    <property type="project" value="TreeGrafter"/>
</dbReference>
<evidence type="ECO:0000259" key="12">
    <source>
        <dbReference type="PROSITE" id="PS51794"/>
    </source>
</evidence>
<dbReference type="InterPro" id="IPR036888">
    <property type="entry name" value="DNA_integrity_DisA_N_sf"/>
</dbReference>
<comment type="similarity">
    <text evidence="10">Belongs to the DisA family.</text>
</comment>
<comment type="function">
    <text evidence="10">Participates in a DNA-damage check-point. DisA forms globular foci that rapidly scan along the chromosomes searching for lesions.</text>
</comment>
<organism evidence="13 14">
    <name type="scientific">Candidatus Avipropionibacterium avicola</name>
    <dbReference type="NCBI Taxonomy" id="2840701"/>
    <lineage>
        <taxon>Bacteria</taxon>
        <taxon>Bacillati</taxon>
        <taxon>Actinomycetota</taxon>
        <taxon>Actinomycetes</taxon>
        <taxon>Propionibacteriales</taxon>
        <taxon>Propionibacteriaceae</taxon>
        <taxon>Propionibacteriaceae incertae sedis</taxon>
        <taxon>Candidatus Avipropionibacterium</taxon>
    </lineage>
</organism>
<feature type="domain" description="DAC" evidence="12">
    <location>
        <begin position="2"/>
        <end position="141"/>
    </location>
</feature>
<dbReference type="EMBL" id="DVLP01000375">
    <property type="protein sequence ID" value="HIT76461.1"/>
    <property type="molecule type" value="Genomic_DNA"/>
</dbReference>
<evidence type="ECO:0000313" key="14">
    <source>
        <dbReference type="Proteomes" id="UP000886842"/>
    </source>
</evidence>
<dbReference type="Gene3D" id="1.20.1260.110">
    <property type="entry name" value="DNA integrity scanning linker region"/>
    <property type="match status" value="1"/>
</dbReference>
<comment type="caution">
    <text evidence="13">The sequence shown here is derived from an EMBL/GenBank/DDBJ whole genome shotgun (WGS) entry which is preliminary data.</text>
</comment>
<keyword evidence="4 10" id="KW-0547">Nucleotide-binding</keyword>
<dbReference type="InterPro" id="IPR038331">
    <property type="entry name" value="DisA_sf"/>
</dbReference>
<dbReference type="InterPro" id="IPR050338">
    <property type="entry name" value="DisA"/>
</dbReference>
<dbReference type="PROSITE" id="PS51794">
    <property type="entry name" value="DAC"/>
    <property type="match status" value="1"/>
</dbReference>
<keyword evidence="5 10" id="KW-0227">DNA damage</keyword>
<sequence length="348" mass="38401">MSPVLRQYRALMAPGTPLREGLERILKSRTGALLVLGHAREVEQLCTGGFQLDVPFTPQNVRELAKMDGAIIIDADATRIIRAAVHLMPDARIETEETGTRHRTADRVARQTGAAAISVSASMATISLFLEHERHLVEASAEILSRANLALQTLERYRARLSQLTSRLSALEVEDQVTLRDLALVAQRMEMVRRLESELTVYVLELGTDGRLLDMQLRELNAGIEELSALIEMDYDAVADSDGFTALQQMPTDELLDPVLVARTIGYPPVDHLESRLSPRGIRQLSQIPRLPQSLAPRLLEHFGSLQALFAASAGDLQTVDGVGDSRAKTIREGLTRLAESAFNEQLQ</sequence>
<keyword evidence="9 10" id="KW-0234">DNA repair</keyword>
<feature type="binding site" evidence="10">
    <location>
        <position position="69"/>
    </location>
    <ligand>
        <name>ATP</name>
        <dbReference type="ChEBI" id="CHEBI:30616"/>
    </ligand>
</feature>
<dbReference type="Pfam" id="PF14520">
    <property type="entry name" value="HHH_5"/>
    <property type="match status" value="1"/>
</dbReference>
<dbReference type="Gene3D" id="1.10.150.20">
    <property type="entry name" value="5' to 3' exonuclease, C-terminal subdomain"/>
    <property type="match status" value="1"/>
</dbReference>
<comment type="cofactor">
    <cofactor evidence="10">
        <name>Mg(2+)</name>
        <dbReference type="ChEBI" id="CHEBI:18420"/>
    </cofactor>
</comment>
<evidence type="ECO:0000256" key="11">
    <source>
        <dbReference type="SAM" id="Coils"/>
    </source>
</evidence>
<dbReference type="EC" id="2.7.7.85" evidence="10"/>
<keyword evidence="2 10" id="KW-0808">Transferase</keyword>
<keyword evidence="6 10" id="KW-0067">ATP-binding</keyword>
<dbReference type="InterPro" id="IPR010994">
    <property type="entry name" value="RuvA_2-like"/>
</dbReference>
<dbReference type="Pfam" id="PF02457">
    <property type="entry name" value="DAC"/>
    <property type="match status" value="1"/>
</dbReference>
<keyword evidence="11" id="KW-0175">Coiled coil</keyword>
<dbReference type="GO" id="GO:0006281">
    <property type="term" value="P:DNA repair"/>
    <property type="evidence" value="ECO:0007669"/>
    <property type="project" value="UniProtKB-UniRule"/>
</dbReference>
<comment type="function">
    <text evidence="10">Has also diadenylate cyclase activity, catalyzing the condensation of 2 ATP molecules into cyclic di-AMP (c-di-AMP). c-di-AMP likely acts as a signaling molecule that may couple DNA integrity with a cellular process.</text>
</comment>
<name>A0A9D1GZK8_9ACTN</name>
<evidence type="ECO:0000256" key="7">
    <source>
        <dbReference type="ARBA" id="ARBA00022842"/>
    </source>
</evidence>
<feature type="binding site" evidence="10">
    <location>
        <begin position="100"/>
        <end position="104"/>
    </location>
    <ligand>
        <name>ATP</name>
        <dbReference type="ChEBI" id="CHEBI:30616"/>
    </ligand>
</feature>
<dbReference type="Pfam" id="PF10635">
    <property type="entry name" value="DisA-linker"/>
    <property type="match status" value="1"/>
</dbReference>
<evidence type="ECO:0000256" key="4">
    <source>
        <dbReference type="ARBA" id="ARBA00022741"/>
    </source>
</evidence>
<evidence type="ECO:0000256" key="6">
    <source>
        <dbReference type="ARBA" id="ARBA00022840"/>
    </source>
</evidence>
<proteinExistence type="inferred from homology"/>
<keyword evidence="7 10" id="KW-0460">Magnesium</keyword>
<comment type="subunit">
    <text evidence="10">Homooctamer.</text>
</comment>
<evidence type="ECO:0000256" key="5">
    <source>
        <dbReference type="ARBA" id="ARBA00022763"/>
    </source>
</evidence>
<dbReference type="PANTHER" id="PTHR34185:SF3">
    <property type="entry name" value="DNA INTEGRITY SCANNING PROTEIN DISA"/>
    <property type="match status" value="1"/>
</dbReference>
<dbReference type="NCBIfam" id="NF010009">
    <property type="entry name" value="PRK13482.1"/>
    <property type="match status" value="1"/>
</dbReference>
<reference evidence="13" key="2">
    <citation type="journal article" date="2021" name="PeerJ">
        <title>Extensive microbial diversity within the chicken gut microbiome revealed by metagenomics and culture.</title>
        <authorList>
            <person name="Gilroy R."/>
            <person name="Ravi A."/>
            <person name="Getino M."/>
            <person name="Pursley I."/>
            <person name="Horton D.L."/>
            <person name="Alikhan N.F."/>
            <person name="Baker D."/>
            <person name="Gharbi K."/>
            <person name="Hall N."/>
            <person name="Watson M."/>
            <person name="Adriaenssens E.M."/>
            <person name="Foster-Nyarko E."/>
            <person name="Jarju S."/>
            <person name="Secka A."/>
            <person name="Antonio M."/>
            <person name="Oren A."/>
            <person name="Chaudhuri R.R."/>
            <person name="La Ragione R."/>
            <person name="Hildebrand F."/>
            <person name="Pallen M.J."/>
        </authorList>
    </citation>
    <scope>NUCLEOTIDE SEQUENCE</scope>
    <source>
        <strain evidence="13">ChiGjej1B1-24693</strain>
    </source>
</reference>
<dbReference type="InterPro" id="IPR023763">
    <property type="entry name" value="DNA_integrity_scanning_protein"/>
</dbReference>
<dbReference type="AlphaFoldDB" id="A0A9D1GZK8"/>
<evidence type="ECO:0000256" key="3">
    <source>
        <dbReference type="ARBA" id="ARBA00022695"/>
    </source>
</evidence>
<feature type="coiled-coil region" evidence="11">
    <location>
        <begin position="147"/>
        <end position="174"/>
    </location>
</feature>
<evidence type="ECO:0000256" key="2">
    <source>
        <dbReference type="ARBA" id="ARBA00022679"/>
    </source>
</evidence>
<feature type="binding site" evidence="10">
    <location>
        <position position="87"/>
    </location>
    <ligand>
        <name>ATP</name>
        <dbReference type="ChEBI" id="CHEBI:30616"/>
    </ligand>
</feature>
<dbReference type="GO" id="GO:0003677">
    <property type="term" value="F:DNA binding"/>
    <property type="evidence" value="ECO:0007669"/>
    <property type="project" value="UniProtKB-UniRule"/>
</dbReference>
<dbReference type="PANTHER" id="PTHR34185">
    <property type="entry name" value="DIADENYLATE CYCLASE"/>
    <property type="match status" value="1"/>
</dbReference>
<evidence type="ECO:0000256" key="8">
    <source>
        <dbReference type="ARBA" id="ARBA00023125"/>
    </source>
</evidence>
<evidence type="ECO:0000256" key="9">
    <source>
        <dbReference type="ARBA" id="ARBA00023204"/>
    </source>
</evidence>
<dbReference type="GO" id="GO:0005524">
    <property type="term" value="F:ATP binding"/>
    <property type="evidence" value="ECO:0007669"/>
    <property type="project" value="UniProtKB-UniRule"/>
</dbReference>
<dbReference type="GO" id="GO:0106408">
    <property type="term" value="F:diadenylate cyclase activity"/>
    <property type="evidence" value="ECO:0007669"/>
    <property type="project" value="UniProtKB-EC"/>
</dbReference>
<dbReference type="Gene3D" id="3.40.1700.10">
    <property type="entry name" value="DNA integrity scanning protein, DisA, N-terminal domain"/>
    <property type="match status" value="1"/>
</dbReference>
<gene>
    <name evidence="10 13" type="primary">disA</name>
    <name evidence="13" type="ORF">IAA98_12825</name>
</gene>
<keyword evidence="8 10" id="KW-0238">DNA-binding</keyword>
<dbReference type="Proteomes" id="UP000886842">
    <property type="component" value="Unassembled WGS sequence"/>
</dbReference>
<evidence type="ECO:0000256" key="1">
    <source>
        <dbReference type="ARBA" id="ARBA00000877"/>
    </source>
</evidence>
<accession>A0A9D1GZK8</accession>
<dbReference type="SUPFAM" id="SSF47781">
    <property type="entry name" value="RuvA domain 2-like"/>
    <property type="match status" value="1"/>
</dbReference>
<evidence type="ECO:0000256" key="10">
    <source>
        <dbReference type="HAMAP-Rule" id="MF_01438"/>
    </source>
</evidence>